<protein>
    <recommendedName>
        <fullName evidence="4">Histone acetyltransferase type B catalytic subunit</fullName>
        <ecNumber evidence="3">2.3.1.48</ecNumber>
    </recommendedName>
</protein>
<gene>
    <name evidence="12" type="ORF">PPYR_05243</name>
</gene>
<evidence type="ECO:0000256" key="9">
    <source>
        <dbReference type="ARBA" id="ARBA00023315"/>
    </source>
</evidence>
<dbReference type="InterPro" id="IPR016181">
    <property type="entry name" value="Acyl_CoA_acyltransferase"/>
</dbReference>
<comment type="subcellular location">
    <subcellularLocation>
        <location evidence="1">Nucleus</location>
    </subcellularLocation>
</comment>
<dbReference type="Pfam" id="PF21183">
    <property type="entry name" value="HAT1_C"/>
    <property type="match status" value="2"/>
</dbReference>
<dbReference type="GO" id="GO:0031509">
    <property type="term" value="P:subtelomeric heterochromatin formation"/>
    <property type="evidence" value="ECO:0007669"/>
    <property type="project" value="InterPro"/>
</dbReference>
<dbReference type="InterPro" id="IPR013523">
    <property type="entry name" value="Hist_AcTrfase_HAT1_C"/>
</dbReference>
<organism evidence="12 13">
    <name type="scientific">Photinus pyralis</name>
    <name type="common">Common eastern firefly</name>
    <name type="synonym">Lampyris pyralis</name>
    <dbReference type="NCBI Taxonomy" id="7054"/>
    <lineage>
        <taxon>Eukaryota</taxon>
        <taxon>Metazoa</taxon>
        <taxon>Ecdysozoa</taxon>
        <taxon>Arthropoda</taxon>
        <taxon>Hexapoda</taxon>
        <taxon>Insecta</taxon>
        <taxon>Pterygota</taxon>
        <taxon>Neoptera</taxon>
        <taxon>Endopterygota</taxon>
        <taxon>Coleoptera</taxon>
        <taxon>Polyphaga</taxon>
        <taxon>Elateriformia</taxon>
        <taxon>Elateroidea</taxon>
        <taxon>Lampyridae</taxon>
        <taxon>Lampyrinae</taxon>
        <taxon>Photinus</taxon>
    </lineage>
</organism>
<evidence type="ECO:0000256" key="8">
    <source>
        <dbReference type="ARBA" id="ARBA00023242"/>
    </source>
</evidence>
<dbReference type="Gene3D" id="3.90.360.10">
    <property type="entry name" value="Histone acetyl transferase 1 (HAT1), N-terminal domain"/>
    <property type="match status" value="2"/>
</dbReference>
<dbReference type="InterPro" id="IPR019467">
    <property type="entry name" value="Hat1_N"/>
</dbReference>
<dbReference type="GO" id="GO:0005634">
    <property type="term" value="C:nucleus"/>
    <property type="evidence" value="ECO:0007669"/>
    <property type="project" value="UniProtKB-SubCell"/>
</dbReference>
<dbReference type="InterPro" id="IPR000182">
    <property type="entry name" value="GNAT_dom"/>
</dbReference>
<dbReference type="GO" id="GO:0042393">
    <property type="term" value="F:histone binding"/>
    <property type="evidence" value="ECO:0007669"/>
    <property type="project" value="InterPro"/>
</dbReference>
<keyword evidence="8" id="KW-0539">Nucleus</keyword>
<evidence type="ECO:0000256" key="4">
    <source>
        <dbReference type="ARBA" id="ARBA00021268"/>
    </source>
</evidence>
<dbReference type="Gene3D" id="1.10.10.390">
    <property type="match status" value="2"/>
</dbReference>
<dbReference type="GO" id="GO:0006281">
    <property type="term" value="P:DNA repair"/>
    <property type="evidence" value="ECO:0007669"/>
    <property type="project" value="UniProtKB-KW"/>
</dbReference>
<sequence>MQLLLILIEIRKIPSNRTFKSVFSRRCLPPAICKRNFKPTHVKQVFGDRGEIYGYRNLRIDIYYLANSAKCYVDTKYTSMANPAEYPTPDDILAKLSPWLPDDYKTNINDFMVKLYTERRFQMFGAVVERVQIYNPTDEASYKYIFTCPANDDPLFKQFHVRFQRMTVWFFKEIKLDNVQDPNWIYLYVYEERKNKMKEVESLNPVGFISIYKYFHYPNRVRARIMQLFVIPPCQGMGIGSHLLRNAYREVASLDDVVDITVLEPNVTFTRVRDFLDCHLLMEFPEFDSNNVHQGFSESMFQVANREYKLNRRQVRRAYEILRLSYIECNVLDPNYTIIWGEVVNRLKNPFVKRVRILEKHLQKHPNDNQSTKDLQNLNRILEDNVIKYMNSIQDKSEYTNSHSSQLEVERVSHDTENFVAFAIEIGLQDPPEGWYLAHCLDVINITIMYTRHCLFPERRKRRFKPVFVQEIFGPKQEIYGYHNLHVDIYYLANSARCFVDVRYTGIAKPPLQPAPDDIVKQLSPWLPCDYKTDEFSFLIKLCTERRTQMFGTEVERVQIYNPTDSASYNYIFTSCRNDDPQFKEFHARFQTMTVWFFKKPRLIDVEDPNWLFIYVYEERTEEKMEGVYPVGFITIHKFLSFPDGIRARISQLFVMPPCQRMGIGTHLLRNAYKEVAALDNIVEIVGQEPNDAFSGLRDMLDCELLMKFQQFNCENIHQGYKVDMYKVANHAYKLNKHQVRRVYEILRMAYIECNMVDGNYELLLDEISNRLKTPFKKRIRIFTKILQNYPDDHKFQQYLQKLYAVLDVKIITYMNSIQMAATLFSAKLLKPSFE</sequence>
<dbReference type="PANTHER" id="PTHR12046">
    <property type="entry name" value="HISTONE ACETYLTRANSFERASE TYPE B CATALYTIC SUBUNIT"/>
    <property type="match status" value="1"/>
</dbReference>
<proteinExistence type="inferred from homology"/>
<dbReference type="Pfam" id="PF10394">
    <property type="entry name" value="Hat1_N"/>
    <property type="match status" value="2"/>
</dbReference>
<comment type="caution">
    <text evidence="12">The sequence shown here is derived from an EMBL/GenBank/DDBJ whole genome shotgun (WGS) entry which is preliminary data.</text>
</comment>
<keyword evidence="7" id="KW-0234">DNA repair</keyword>
<dbReference type="InterPro" id="IPR017380">
    <property type="entry name" value="Hist_AcTrfase_B-typ_cat-su"/>
</dbReference>
<feature type="domain" description="N-acetyltransferase" evidence="11">
    <location>
        <begin position="161"/>
        <end position="325"/>
    </location>
</feature>
<keyword evidence="5" id="KW-0808">Transferase</keyword>
<keyword evidence="6" id="KW-0227">DNA damage</keyword>
<dbReference type="GO" id="GO:0004402">
    <property type="term" value="F:histone acetyltransferase activity"/>
    <property type="evidence" value="ECO:0007669"/>
    <property type="project" value="InterPro"/>
</dbReference>
<evidence type="ECO:0000259" key="11">
    <source>
        <dbReference type="PROSITE" id="PS51186"/>
    </source>
</evidence>
<dbReference type="SUPFAM" id="SSF55729">
    <property type="entry name" value="Acyl-CoA N-acyltransferases (Nat)"/>
    <property type="match status" value="2"/>
</dbReference>
<keyword evidence="9" id="KW-0012">Acyltransferase</keyword>
<evidence type="ECO:0000256" key="6">
    <source>
        <dbReference type="ARBA" id="ARBA00022763"/>
    </source>
</evidence>
<reference evidence="12 13" key="1">
    <citation type="journal article" date="2018" name="Elife">
        <title>Firefly genomes illuminate parallel origins of bioluminescence in beetles.</title>
        <authorList>
            <person name="Fallon T.R."/>
            <person name="Lower S.E."/>
            <person name="Chang C.H."/>
            <person name="Bessho-Uehara M."/>
            <person name="Martin G.J."/>
            <person name="Bewick A.J."/>
            <person name="Behringer M."/>
            <person name="Debat H.J."/>
            <person name="Wong I."/>
            <person name="Day J.C."/>
            <person name="Suvorov A."/>
            <person name="Silva C.J."/>
            <person name="Stanger-Hall K.F."/>
            <person name="Hall D.W."/>
            <person name="Schmitz R.J."/>
            <person name="Nelson D.R."/>
            <person name="Lewis S.M."/>
            <person name="Shigenobu S."/>
            <person name="Bybee S.M."/>
            <person name="Larracuente A.M."/>
            <person name="Oba Y."/>
            <person name="Weng J.K."/>
        </authorList>
    </citation>
    <scope>NUCLEOTIDE SEQUENCE [LARGE SCALE GENOMIC DNA]</scope>
    <source>
        <strain evidence="12">1611_PpyrPB1</strain>
        <tissue evidence="12">Whole body</tissue>
    </source>
</reference>
<dbReference type="PROSITE" id="PS51186">
    <property type="entry name" value="GNAT"/>
    <property type="match status" value="1"/>
</dbReference>
<evidence type="ECO:0000256" key="1">
    <source>
        <dbReference type="ARBA" id="ARBA00004123"/>
    </source>
</evidence>
<evidence type="ECO:0000256" key="2">
    <source>
        <dbReference type="ARBA" id="ARBA00010543"/>
    </source>
</evidence>
<dbReference type="InterPro" id="IPR048776">
    <property type="entry name" value="HAT1_C"/>
</dbReference>
<evidence type="ECO:0000256" key="3">
    <source>
        <dbReference type="ARBA" id="ARBA00013184"/>
    </source>
</evidence>
<dbReference type="GO" id="GO:0000781">
    <property type="term" value="C:chromosome, telomeric region"/>
    <property type="evidence" value="ECO:0007669"/>
    <property type="project" value="GOC"/>
</dbReference>
<dbReference type="InParanoid" id="A0A5N4AU99"/>
<comment type="catalytic activity">
    <reaction evidence="10">
        <text>L-lysyl-[protein] + acetyl-CoA = N(6)-acetyl-L-lysyl-[protein] + CoA + H(+)</text>
        <dbReference type="Rhea" id="RHEA:45948"/>
        <dbReference type="Rhea" id="RHEA-COMP:9752"/>
        <dbReference type="Rhea" id="RHEA-COMP:10731"/>
        <dbReference type="ChEBI" id="CHEBI:15378"/>
        <dbReference type="ChEBI" id="CHEBI:29969"/>
        <dbReference type="ChEBI" id="CHEBI:57287"/>
        <dbReference type="ChEBI" id="CHEBI:57288"/>
        <dbReference type="ChEBI" id="CHEBI:61930"/>
        <dbReference type="EC" id="2.3.1.48"/>
    </reaction>
</comment>
<evidence type="ECO:0000313" key="13">
    <source>
        <dbReference type="Proteomes" id="UP000327044"/>
    </source>
</evidence>
<dbReference type="InterPro" id="IPR037113">
    <property type="entry name" value="Hat1_N_sf"/>
</dbReference>
<dbReference type="EMBL" id="VVIM01000003">
    <property type="protein sequence ID" value="KAB0800889.1"/>
    <property type="molecule type" value="Genomic_DNA"/>
</dbReference>
<evidence type="ECO:0000313" key="12">
    <source>
        <dbReference type="EMBL" id="KAB0800889.1"/>
    </source>
</evidence>
<keyword evidence="13" id="KW-1185">Reference proteome</keyword>
<dbReference type="CDD" id="cd04301">
    <property type="entry name" value="NAT_SF"/>
    <property type="match status" value="2"/>
</dbReference>
<dbReference type="Pfam" id="PF00583">
    <property type="entry name" value="Acetyltransf_1"/>
    <property type="match status" value="2"/>
</dbReference>
<dbReference type="AlphaFoldDB" id="A0A5N4AU99"/>
<dbReference type="Proteomes" id="UP000327044">
    <property type="component" value="Unassembled WGS sequence"/>
</dbReference>
<accession>A0A5N4AU99</accession>
<evidence type="ECO:0000256" key="7">
    <source>
        <dbReference type="ARBA" id="ARBA00023204"/>
    </source>
</evidence>
<dbReference type="EC" id="2.3.1.48" evidence="3"/>
<name>A0A5N4AU99_PHOPY</name>
<comment type="similarity">
    <text evidence="2">Belongs to the HAT1 family.</text>
</comment>
<evidence type="ECO:0000256" key="10">
    <source>
        <dbReference type="ARBA" id="ARBA00048017"/>
    </source>
</evidence>
<dbReference type="Gene3D" id="3.40.630.30">
    <property type="match status" value="2"/>
</dbReference>
<evidence type="ECO:0000256" key="5">
    <source>
        <dbReference type="ARBA" id="ARBA00022679"/>
    </source>
</evidence>